<sequence>MRLTPLREFTMMRLMNQLTDKPDWNTKIFDQTIIARWKTEAISVPDIDMTESMVEWCIDELQYKAKKFQKTGIITAYDSDIVKSDTVIPPSLRNDLKVAVAPLEDVPEVYRDWHPGSGNTVLDLVHPSLFPVIYGWMKILKDTLVGLDDCVRRCGDGVTLGVPPSEEALQYRPNLWGRVIFQNNLQDPYSRKYQWLPCEVVFEGDRVKIISYINNLHPKVHKSLYEVIERVIEVAIPLWNQTLTPLKFLAYNSPRINYGGCIYDPDPENWPEEDQLQQLPNETEDDYLERKDDWARDMRQVVRPEPEKFAFPRWDLNEDGEEINKDKRVDLKKEFSERGLQIIVKLANLHLTPEKLNYAGGTWHVEGQLNEHICATALYYYDSVNITESCLSFRQQSSSHTMDIGYDQDHHNWLPKVFGCEQNGPNVQYVGDVATKEGRLLTFPNVFQHRVLPFRLIDLTKLGHRKILALFLMDPHIRIISSANVPCQQQEWWVQEIKEQGLLGTVPAEIQNEIIHNVVEFPIGIEEAKELRLELMEERKVFVHRRDQTFASETFSLCEH</sequence>
<evidence type="ECO:0000313" key="3">
    <source>
        <dbReference type="EMBL" id="KIM77068.1"/>
    </source>
</evidence>
<dbReference type="Pfam" id="PF21666">
    <property type="entry name" value="DUF4246_N"/>
    <property type="match status" value="1"/>
</dbReference>
<evidence type="ECO:0000259" key="2">
    <source>
        <dbReference type="Pfam" id="PF21666"/>
    </source>
</evidence>
<feature type="domain" description="DUF4246" evidence="2">
    <location>
        <begin position="2"/>
        <end position="40"/>
    </location>
</feature>
<dbReference type="PANTHER" id="PTHR33119:SF1">
    <property type="entry name" value="FE2OG DIOXYGENASE DOMAIN-CONTAINING PROTEIN"/>
    <property type="match status" value="1"/>
</dbReference>
<dbReference type="InParanoid" id="A0A0C3ASY7"/>
<dbReference type="InterPro" id="IPR025340">
    <property type="entry name" value="DUF4246"/>
</dbReference>
<dbReference type="AlphaFoldDB" id="A0A0C3ASY7"/>
<dbReference type="PANTHER" id="PTHR33119">
    <property type="entry name" value="IFI3P"/>
    <property type="match status" value="1"/>
</dbReference>
<accession>A0A0C3ASY7</accession>
<keyword evidence="4" id="KW-1185">Reference proteome</keyword>
<dbReference type="EMBL" id="KN833028">
    <property type="protein sequence ID" value="KIM77068.1"/>
    <property type="molecule type" value="Genomic_DNA"/>
</dbReference>
<protein>
    <submittedName>
        <fullName evidence="3">Uncharacterized protein</fullName>
    </submittedName>
</protein>
<proteinExistence type="predicted"/>
<dbReference type="STRING" id="765440.A0A0C3ASY7"/>
<dbReference type="HOGENOM" id="CLU_012066_2_0_1"/>
<dbReference type="Proteomes" id="UP000054166">
    <property type="component" value="Unassembled WGS sequence"/>
</dbReference>
<dbReference type="InterPro" id="IPR049192">
    <property type="entry name" value="DUF4246_C"/>
</dbReference>
<evidence type="ECO:0000259" key="1">
    <source>
        <dbReference type="Pfam" id="PF14033"/>
    </source>
</evidence>
<reference evidence="3 4" key="1">
    <citation type="submission" date="2014-04" db="EMBL/GenBank/DDBJ databases">
        <authorList>
            <consortium name="DOE Joint Genome Institute"/>
            <person name="Kuo A."/>
            <person name="Tarkka M."/>
            <person name="Buscot F."/>
            <person name="Kohler A."/>
            <person name="Nagy L.G."/>
            <person name="Floudas D."/>
            <person name="Copeland A."/>
            <person name="Barry K.W."/>
            <person name="Cichocki N."/>
            <person name="Veneault-Fourrey C."/>
            <person name="LaButti K."/>
            <person name="Lindquist E.A."/>
            <person name="Lipzen A."/>
            <person name="Lundell T."/>
            <person name="Morin E."/>
            <person name="Murat C."/>
            <person name="Sun H."/>
            <person name="Tunlid A."/>
            <person name="Henrissat B."/>
            <person name="Grigoriev I.V."/>
            <person name="Hibbett D.S."/>
            <person name="Martin F."/>
            <person name="Nordberg H.P."/>
            <person name="Cantor M.N."/>
            <person name="Hua S.X."/>
        </authorList>
    </citation>
    <scope>NUCLEOTIDE SEQUENCE [LARGE SCALE GENOMIC DNA]</scope>
    <source>
        <strain evidence="3 4">F 1598</strain>
    </source>
</reference>
<reference evidence="4" key="2">
    <citation type="submission" date="2015-01" db="EMBL/GenBank/DDBJ databases">
        <title>Evolutionary Origins and Diversification of the Mycorrhizal Mutualists.</title>
        <authorList>
            <consortium name="DOE Joint Genome Institute"/>
            <consortium name="Mycorrhizal Genomics Consortium"/>
            <person name="Kohler A."/>
            <person name="Kuo A."/>
            <person name="Nagy L.G."/>
            <person name="Floudas D."/>
            <person name="Copeland A."/>
            <person name="Barry K.W."/>
            <person name="Cichocki N."/>
            <person name="Veneault-Fourrey C."/>
            <person name="LaButti K."/>
            <person name="Lindquist E.A."/>
            <person name="Lipzen A."/>
            <person name="Lundell T."/>
            <person name="Morin E."/>
            <person name="Murat C."/>
            <person name="Riley R."/>
            <person name="Ohm R."/>
            <person name="Sun H."/>
            <person name="Tunlid A."/>
            <person name="Henrissat B."/>
            <person name="Grigoriev I.V."/>
            <person name="Hibbett D.S."/>
            <person name="Martin F."/>
        </authorList>
    </citation>
    <scope>NUCLEOTIDE SEQUENCE [LARGE SCALE GENOMIC DNA]</scope>
    <source>
        <strain evidence="4">F 1598</strain>
    </source>
</reference>
<evidence type="ECO:0000313" key="4">
    <source>
        <dbReference type="Proteomes" id="UP000054166"/>
    </source>
</evidence>
<feature type="domain" description="DUF4246" evidence="1">
    <location>
        <begin position="51"/>
        <end position="495"/>
    </location>
</feature>
<dbReference type="InterPro" id="IPR049207">
    <property type="entry name" value="DUF4246_N"/>
</dbReference>
<organism evidence="3 4">
    <name type="scientific">Piloderma croceum (strain F 1598)</name>
    <dbReference type="NCBI Taxonomy" id="765440"/>
    <lineage>
        <taxon>Eukaryota</taxon>
        <taxon>Fungi</taxon>
        <taxon>Dikarya</taxon>
        <taxon>Basidiomycota</taxon>
        <taxon>Agaricomycotina</taxon>
        <taxon>Agaricomycetes</taxon>
        <taxon>Agaricomycetidae</taxon>
        <taxon>Atheliales</taxon>
        <taxon>Atheliaceae</taxon>
        <taxon>Piloderma</taxon>
    </lineage>
</organism>
<gene>
    <name evidence="3" type="ORF">PILCRDRAFT_796334</name>
</gene>
<dbReference type="OrthoDB" id="415532at2759"/>
<name>A0A0C3ASY7_PILCF</name>
<dbReference type="Pfam" id="PF14033">
    <property type="entry name" value="DUF4246"/>
    <property type="match status" value="1"/>
</dbReference>